<sequence length="44" mass="5325">MSFYLMDDCCCQNCCRISYFYHCFGLNKMQSLLVAKRQYSICFF</sequence>
<reference evidence="1" key="1">
    <citation type="submission" date="2014-09" db="EMBL/GenBank/DDBJ databases">
        <authorList>
            <person name="Magalhaes I.L.F."/>
            <person name="Oliveira U."/>
            <person name="Santos F.R."/>
            <person name="Vidigal T.H.D.A."/>
            <person name="Brescovit A.D."/>
            <person name="Santos A.J."/>
        </authorList>
    </citation>
    <scope>NUCLEOTIDE SEQUENCE</scope>
    <source>
        <tissue evidence="1">Shoot tissue taken approximately 20 cm above the soil surface</tissue>
    </source>
</reference>
<reference evidence="1" key="2">
    <citation type="journal article" date="2015" name="Data Brief">
        <title>Shoot transcriptome of the giant reed, Arundo donax.</title>
        <authorList>
            <person name="Barrero R.A."/>
            <person name="Guerrero F.D."/>
            <person name="Moolhuijzen P."/>
            <person name="Goolsby J.A."/>
            <person name="Tidwell J."/>
            <person name="Bellgard S.E."/>
            <person name="Bellgard M.I."/>
        </authorList>
    </citation>
    <scope>NUCLEOTIDE SEQUENCE</scope>
    <source>
        <tissue evidence="1">Shoot tissue taken approximately 20 cm above the soil surface</tissue>
    </source>
</reference>
<evidence type="ECO:0000313" key="1">
    <source>
        <dbReference type="EMBL" id="JAD55119.1"/>
    </source>
</evidence>
<dbReference type="AlphaFoldDB" id="A0A0A9PXY5"/>
<dbReference type="EMBL" id="GBRH01242776">
    <property type="protein sequence ID" value="JAD55119.1"/>
    <property type="molecule type" value="Transcribed_RNA"/>
</dbReference>
<organism evidence="1">
    <name type="scientific">Arundo donax</name>
    <name type="common">Giant reed</name>
    <name type="synonym">Donax arundinaceus</name>
    <dbReference type="NCBI Taxonomy" id="35708"/>
    <lineage>
        <taxon>Eukaryota</taxon>
        <taxon>Viridiplantae</taxon>
        <taxon>Streptophyta</taxon>
        <taxon>Embryophyta</taxon>
        <taxon>Tracheophyta</taxon>
        <taxon>Spermatophyta</taxon>
        <taxon>Magnoliopsida</taxon>
        <taxon>Liliopsida</taxon>
        <taxon>Poales</taxon>
        <taxon>Poaceae</taxon>
        <taxon>PACMAD clade</taxon>
        <taxon>Arundinoideae</taxon>
        <taxon>Arundineae</taxon>
        <taxon>Arundo</taxon>
    </lineage>
</organism>
<name>A0A0A9PXY5_ARUDO</name>
<proteinExistence type="predicted"/>
<accession>A0A0A9PXY5</accession>
<protein>
    <submittedName>
        <fullName evidence="1">Uncharacterized protein</fullName>
    </submittedName>
</protein>